<feature type="domain" description="Ketoreductase" evidence="3">
    <location>
        <begin position="11"/>
        <end position="176"/>
    </location>
</feature>
<organism evidence="4 5">
    <name type="scientific">Horticoccus luteus</name>
    <dbReference type="NCBI Taxonomy" id="2862869"/>
    <lineage>
        <taxon>Bacteria</taxon>
        <taxon>Pseudomonadati</taxon>
        <taxon>Verrucomicrobiota</taxon>
        <taxon>Opitutia</taxon>
        <taxon>Opitutales</taxon>
        <taxon>Opitutaceae</taxon>
        <taxon>Horticoccus</taxon>
    </lineage>
</organism>
<keyword evidence="5" id="KW-1185">Reference proteome</keyword>
<keyword evidence="2" id="KW-0560">Oxidoreductase</keyword>
<dbReference type="InterPro" id="IPR057326">
    <property type="entry name" value="KR_dom"/>
</dbReference>
<comment type="similarity">
    <text evidence="1">Belongs to the short-chain dehydrogenases/reductases (SDR) family.</text>
</comment>
<dbReference type="Gene3D" id="3.40.50.720">
    <property type="entry name" value="NAD(P)-binding Rossmann-like Domain"/>
    <property type="match status" value="1"/>
</dbReference>
<evidence type="ECO:0000256" key="2">
    <source>
        <dbReference type="ARBA" id="ARBA00023002"/>
    </source>
</evidence>
<protein>
    <submittedName>
        <fullName evidence="4">SDR family oxidoreductase</fullName>
    </submittedName>
</protein>
<evidence type="ECO:0000313" key="5">
    <source>
        <dbReference type="Proteomes" id="UP000825051"/>
    </source>
</evidence>
<reference evidence="4" key="1">
    <citation type="submission" date="2021-08" db="EMBL/GenBank/DDBJ databases">
        <title>Genome of a novel bacterium of the phylum Verrucomicrobia, Oleiharenicola sp. KSB-15.</title>
        <authorList>
            <person name="Chung J.-H."/>
            <person name="Ahn J.-H."/>
            <person name="Yoon Y."/>
            <person name="Kim D.-Y."/>
            <person name="An S.-H."/>
            <person name="Park I."/>
            <person name="Yeon J."/>
        </authorList>
    </citation>
    <scope>NUCLEOTIDE SEQUENCE</scope>
    <source>
        <strain evidence="4">KSB-15</strain>
    </source>
</reference>
<dbReference type="FunFam" id="3.40.50.720:FF:000084">
    <property type="entry name" value="Short-chain dehydrogenase reductase"/>
    <property type="match status" value="1"/>
</dbReference>
<gene>
    <name evidence="4" type="ORF">K0B96_16995</name>
</gene>
<proteinExistence type="inferred from homology"/>
<dbReference type="EMBL" id="CP080507">
    <property type="protein sequence ID" value="QYM78977.1"/>
    <property type="molecule type" value="Genomic_DNA"/>
</dbReference>
<dbReference type="InterPro" id="IPR002347">
    <property type="entry name" value="SDR_fam"/>
</dbReference>
<sequence>MPASPFALTGRRALVTGSSQGIGLALARALAQAGATVVLNGRDPARLAAAAESLRAESIEVHTHAFDVTDEAAVVAASASLGAIDILVNNTGIHRRGPLETMPLADWEAVLKTNLTSAFLVARAVAPGMITRRTGKIINVCSLMSDLARPTTGNYAAAKGGLKMLTRAMCAEWAQHNVQVNALAPGYILTELTQPLAADAKFDAWIKARTPAGRWGSVADLAGAAVFLASPAADFINGQILTVDGGLSAVI</sequence>
<dbReference type="PRINTS" id="PR00080">
    <property type="entry name" value="SDRFAMILY"/>
</dbReference>
<evidence type="ECO:0000313" key="4">
    <source>
        <dbReference type="EMBL" id="QYM78977.1"/>
    </source>
</evidence>
<dbReference type="PRINTS" id="PR00081">
    <property type="entry name" value="GDHRDH"/>
</dbReference>
<dbReference type="InterPro" id="IPR020904">
    <property type="entry name" value="Sc_DH/Rdtase_CS"/>
</dbReference>
<dbReference type="Pfam" id="PF13561">
    <property type="entry name" value="adh_short_C2"/>
    <property type="match status" value="1"/>
</dbReference>
<dbReference type="PANTHER" id="PTHR43669">
    <property type="entry name" value="5-KETO-D-GLUCONATE 5-REDUCTASE"/>
    <property type="match status" value="1"/>
</dbReference>
<evidence type="ECO:0000256" key="1">
    <source>
        <dbReference type="ARBA" id="ARBA00006484"/>
    </source>
</evidence>
<dbReference type="Proteomes" id="UP000825051">
    <property type="component" value="Chromosome"/>
</dbReference>
<dbReference type="KEGG" id="ole:K0B96_16995"/>
<dbReference type="GO" id="GO:0016491">
    <property type="term" value="F:oxidoreductase activity"/>
    <property type="evidence" value="ECO:0007669"/>
    <property type="project" value="UniProtKB-KW"/>
</dbReference>
<dbReference type="AlphaFoldDB" id="A0A8F9TWS1"/>
<evidence type="ECO:0000259" key="3">
    <source>
        <dbReference type="SMART" id="SM00822"/>
    </source>
</evidence>
<name>A0A8F9TWS1_9BACT</name>
<dbReference type="InterPro" id="IPR036291">
    <property type="entry name" value="NAD(P)-bd_dom_sf"/>
</dbReference>
<dbReference type="SMART" id="SM00822">
    <property type="entry name" value="PKS_KR"/>
    <property type="match status" value="1"/>
</dbReference>
<dbReference type="PANTHER" id="PTHR43669:SF14">
    <property type="entry name" value="OXIDOREDUCTASE"/>
    <property type="match status" value="1"/>
</dbReference>
<dbReference type="SUPFAM" id="SSF51735">
    <property type="entry name" value="NAD(P)-binding Rossmann-fold domains"/>
    <property type="match status" value="1"/>
</dbReference>
<dbReference type="PROSITE" id="PS00061">
    <property type="entry name" value="ADH_SHORT"/>
    <property type="match status" value="1"/>
</dbReference>
<accession>A0A8F9TWS1</accession>
<dbReference type="RefSeq" id="WP_220162229.1">
    <property type="nucleotide sequence ID" value="NZ_CP080507.1"/>
</dbReference>